<dbReference type="RefSeq" id="WP_090689328.1">
    <property type="nucleotide sequence ID" value="NZ_CADERL010000024.1"/>
</dbReference>
<accession>A0A1G8GR82</accession>
<organism evidence="1 2">
    <name type="scientific">Paraburkholderia phenazinium</name>
    <dbReference type="NCBI Taxonomy" id="60549"/>
    <lineage>
        <taxon>Bacteria</taxon>
        <taxon>Pseudomonadati</taxon>
        <taxon>Pseudomonadota</taxon>
        <taxon>Betaproteobacteria</taxon>
        <taxon>Burkholderiales</taxon>
        <taxon>Burkholderiaceae</taxon>
        <taxon>Paraburkholderia</taxon>
    </lineage>
</organism>
<dbReference type="OrthoDB" id="9102374at2"/>
<evidence type="ECO:0000313" key="2">
    <source>
        <dbReference type="Proteomes" id="UP000199706"/>
    </source>
</evidence>
<protein>
    <submittedName>
        <fullName evidence="1">Uncharacterized protein</fullName>
    </submittedName>
</protein>
<name>A0A1G8GR82_9BURK</name>
<evidence type="ECO:0000313" key="1">
    <source>
        <dbReference type="EMBL" id="SDH96914.1"/>
    </source>
</evidence>
<gene>
    <name evidence="1" type="ORF">SAMN05216466_115113</name>
</gene>
<dbReference type="AlphaFoldDB" id="A0A1G8GR82"/>
<sequence>MTGSYKVRVTRDTADYDDYGVPRVTRTPARVEIAASQRELVFADRAALQQFIDACIQAREEAFGTASDPALSDADKAAWGRFFGRFTEL</sequence>
<dbReference type="Proteomes" id="UP000199706">
    <property type="component" value="Unassembled WGS sequence"/>
</dbReference>
<proteinExistence type="predicted"/>
<dbReference type="EMBL" id="FNCJ01000015">
    <property type="protein sequence ID" value="SDH96914.1"/>
    <property type="molecule type" value="Genomic_DNA"/>
</dbReference>
<reference evidence="1 2" key="1">
    <citation type="submission" date="2016-10" db="EMBL/GenBank/DDBJ databases">
        <authorList>
            <person name="de Groot N.N."/>
        </authorList>
    </citation>
    <scope>NUCLEOTIDE SEQUENCE [LARGE SCALE GENOMIC DNA]</scope>
    <source>
        <strain evidence="1 2">LMG 2247</strain>
    </source>
</reference>